<accession>A0ABU7RM44</accession>
<name>A0ABU7RM44_9ACTN</name>
<comment type="caution">
    <text evidence="1">The sequence shown here is derived from an EMBL/GenBank/DDBJ whole genome shotgun (WGS) entry which is preliminary data.</text>
</comment>
<keyword evidence="2" id="KW-1185">Reference proteome</keyword>
<gene>
    <name evidence="1" type="ORF">V1633_03625</name>
</gene>
<sequence>MANTFFAEGSTGPGRLTLSNGATDVFFDVLTLAGCAIAETPWQRHLALFCADGHRLDRGCAGFDLGELPWTPDWPAEKSFFLRLIDMAATRHGWDLLRYEPPYASNYLAAYRRMVDGYRPVPAESSEAGDWREPPAPELLERCDTHHIYQGQFGCRLCDPELQPEPSTR</sequence>
<organism evidence="1 2">
    <name type="scientific">Plantactinospora sonchi</name>
    <dbReference type="NCBI Taxonomy" id="1544735"/>
    <lineage>
        <taxon>Bacteria</taxon>
        <taxon>Bacillati</taxon>
        <taxon>Actinomycetota</taxon>
        <taxon>Actinomycetes</taxon>
        <taxon>Micromonosporales</taxon>
        <taxon>Micromonosporaceae</taxon>
        <taxon>Plantactinospora</taxon>
    </lineage>
</organism>
<dbReference type="Proteomes" id="UP001332243">
    <property type="component" value="Unassembled WGS sequence"/>
</dbReference>
<evidence type="ECO:0000313" key="1">
    <source>
        <dbReference type="EMBL" id="MEE6257579.1"/>
    </source>
</evidence>
<reference evidence="1 2" key="1">
    <citation type="submission" date="2024-01" db="EMBL/GenBank/DDBJ databases">
        <title>Genome insights into Plantactinospora sonchi sp. nov.</title>
        <authorList>
            <person name="Wang L."/>
        </authorList>
    </citation>
    <scope>NUCLEOTIDE SEQUENCE [LARGE SCALE GENOMIC DNA]</scope>
    <source>
        <strain evidence="1 2">NEAU-QY2</strain>
    </source>
</reference>
<proteinExistence type="predicted"/>
<evidence type="ECO:0000313" key="2">
    <source>
        <dbReference type="Proteomes" id="UP001332243"/>
    </source>
</evidence>
<dbReference type="EMBL" id="JAZGQK010000003">
    <property type="protein sequence ID" value="MEE6257579.1"/>
    <property type="molecule type" value="Genomic_DNA"/>
</dbReference>
<protein>
    <submittedName>
        <fullName evidence="1">Uncharacterized protein</fullName>
    </submittedName>
</protein>
<dbReference type="RefSeq" id="WP_331212701.1">
    <property type="nucleotide sequence ID" value="NZ_JAZGQK010000003.1"/>
</dbReference>